<feature type="chain" id="PRO_5012296794" evidence="1">
    <location>
        <begin position="20"/>
        <end position="216"/>
    </location>
</feature>
<evidence type="ECO:0000313" key="4">
    <source>
        <dbReference type="Proteomes" id="UP000184232"/>
    </source>
</evidence>
<dbReference type="OrthoDB" id="893738at2"/>
<evidence type="ECO:0000259" key="2">
    <source>
        <dbReference type="Pfam" id="PF13568"/>
    </source>
</evidence>
<feature type="domain" description="Outer membrane protein beta-barrel" evidence="2">
    <location>
        <begin position="18"/>
        <end position="190"/>
    </location>
</feature>
<dbReference type="Proteomes" id="UP000184232">
    <property type="component" value="Unassembled WGS sequence"/>
</dbReference>
<accession>A0A1M6K413</accession>
<dbReference type="EMBL" id="FQZH01000004">
    <property type="protein sequence ID" value="SHJ53687.1"/>
    <property type="molecule type" value="Genomic_DNA"/>
</dbReference>
<organism evidence="3 4">
    <name type="scientific">Flavobacterium haoranii</name>
    <dbReference type="NCBI Taxonomy" id="683124"/>
    <lineage>
        <taxon>Bacteria</taxon>
        <taxon>Pseudomonadati</taxon>
        <taxon>Bacteroidota</taxon>
        <taxon>Flavobacteriia</taxon>
        <taxon>Flavobacteriales</taxon>
        <taxon>Flavobacteriaceae</taxon>
        <taxon>Flavobacterium</taxon>
    </lineage>
</organism>
<dbReference type="STRING" id="683124.SAMN05444337_2179"/>
<keyword evidence="4" id="KW-1185">Reference proteome</keyword>
<dbReference type="AlphaFoldDB" id="A0A1M6K413"/>
<sequence>MKKLFWIVTFLCISTTFWAQSKVKLGINGGLNYSSLRGNELSENLKSGFSFLGGISFEYFVKENISINANVNFEQKLVKDDGYFYLTDEYGYTEVDKSDSKLKYNYLIVPVYANYYFGSKKDFYVNGGFFTGYLIDSKYTSKQFNSTKDTTEMNKKSDFGLVFGFGKLFELDEKNNLKVELRENLGLVNTSDVKVFNDGTIKTNSINLILNWSFNL</sequence>
<protein>
    <submittedName>
        <fullName evidence="3">Outer membrane protein beta-barrel domain-containing protein</fullName>
    </submittedName>
</protein>
<reference evidence="3 4" key="1">
    <citation type="submission" date="2016-11" db="EMBL/GenBank/DDBJ databases">
        <authorList>
            <person name="Jaros S."/>
            <person name="Januszkiewicz K."/>
            <person name="Wedrychowicz H."/>
        </authorList>
    </citation>
    <scope>NUCLEOTIDE SEQUENCE [LARGE SCALE GENOMIC DNA]</scope>
    <source>
        <strain evidence="3 4">DSM 22807</strain>
    </source>
</reference>
<dbReference type="InterPro" id="IPR025665">
    <property type="entry name" value="Beta-barrel_OMP_2"/>
</dbReference>
<feature type="signal peptide" evidence="1">
    <location>
        <begin position="1"/>
        <end position="19"/>
    </location>
</feature>
<dbReference type="RefSeq" id="WP_072784942.1">
    <property type="nucleotide sequence ID" value="NZ_CP045292.1"/>
</dbReference>
<evidence type="ECO:0000256" key="1">
    <source>
        <dbReference type="SAM" id="SignalP"/>
    </source>
</evidence>
<proteinExistence type="predicted"/>
<gene>
    <name evidence="3" type="ORF">SAMN05444337_2179</name>
</gene>
<dbReference type="Pfam" id="PF13568">
    <property type="entry name" value="OMP_b-brl_2"/>
    <property type="match status" value="1"/>
</dbReference>
<name>A0A1M6K413_9FLAO</name>
<evidence type="ECO:0000313" key="3">
    <source>
        <dbReference type="EMBL" id="SHJ53687.1"/>
    </source>
</evidence>
<dbReference type="SUPFAM" id="SSF56925">
    <property type="entry name" value="OMPA-like"/>
    <property type="match status" value="1"/>
</dbReference>
<dbReference type="Gene3D" id="2.40.160.20">
    <property type="match status" value="1"/>
</dbReference>
<keyword evidence="1" id="KW-0732">Signal</keyword>
<dbReference type="InterPro" id="IPR011250">
    <property type="entry name" value="OMP/PagP_B-barrel"/>
</dbReference>